<dbReference type="EMBL" id="UINC01137807">
    <property type="protein sequence ID" value="SVD23373.1"/>
    <property type="molecule type" value="Genomic_DNA"/>
</dbReference>
<gene>
    <name evidence="1" type="ORF">METZ01_LOCUS376227</name>
</gene>
<dbReference type="AlphaFoldDB" id="A0A382TN48"/>
<proteinExistence type="predicted"/>
<protein>
    <submittedName>
        <fullName evidence="1">Uncharacterized protein</fullName>
    </submittedName>
</protein>
<feature type="non-terminal residue" evidence="1">
    <location>
        <position position="1"/>
    </location>
</feature>
<sequence length="34" mass="3997">VETRLVGLLYWAVFHEDNHFDDGQSMKSKSMKKV</sequence>
<organism evidence="1">
    <name type="scientific">marine metagenome</name>
    <dbReference type="NCBI Taxonomy" id="408172"/>
    <lineage>
        <taxon>unclassified sequences</taxon>
        <taxon>metagenomes</taxon>
        <taxon>ecological metagenomes</taxon>
    </lineage>
</organism>
<name>A0A382TN48_9ZZZZ</name>
<evidence type="ECO:0000313" key="1">
    <source>
        <dbReference type="EMBL" id="SVD23373.1"/>
    </source>
</evidence>
<accession>A0A382TN48</accession>
<reference evidence="1" key="1">
    <citation type="submission" date="2018-05" db="EMBL/GenBank/DDBJ databases">
        <authorList>
            <person name="Lanie J.A."/>
            <person name="Ng W.-L."/>
            <person name="Kazmierczak K.M."/>
            <person name="Andrzejewski T.M."/>
            <person name="Davidsen T.M."/>
            <person name="Wayne K.J."/>
            <person name="Tettelin H."/>
            <person name="Glass J.I."/>
            <person name="Rusch D."/>
            <person name="Podicherti R."/>
            <person name="Tsui H.-C.T."/>
            <person name="Winkler M.E."/>
        </authorList>
    </citation>
    <scope>NUCLEOTIDE SEQUENCE</scope>
</reference>